<dbReference type="PROSITE" id="PS51304">
    <property type="entry name" value="GALECTIN"/>
    <property type="match status" value="1"/>
</dbReference>
<dbReference type="Gene3D" id="2.60.120.200">
    <property type="match status" value="1"/>
</dbReference>
<dbReference type="InterPro" id="IPR013320">
    <property type="entry name" value="ConA-like_dom_sf"/>
</dbReference>
<sequence>MAAQPIYNPVALNGAHFCEFPHRVPFQRISHLTVDGDVMVQFIGWEGAQAPPQQMYMVSRQIQKCKK</sequence>
<keyword evidence="5" id="KW-1185">Reference proteome</keyword>
<proteinExistence type="predicted"/>
<dbReference type="Proteomes" id="UP000037510">
    <property type="component" value="Unassembled WGS sequence"/>
</dbReference>
<keyword evidence="1 2" id="KW-0430">Lectin</keyword>
<dbReference type="InterPro" id="IPR001079">
    <property type="entry name" value="Galectin_CRD"/>
</dbReference>
<evidence type="ECO:0000313" key="4">
    <source>
        <dbReference type="EMBL" id="KOB67306.1"/>
    </source>
</evidence>
<evidence type="ECO:0000313" key="5">
    <source>
        <dbReference type="Proteomes" id="UP000037510"/>
    </source>
</evidence>
<reference evidence="4 5" key="1">
    <citation type="journal article" date="2015" name="Genome Biol. Evol.">
        <title>The genome of winter moth (Operophtera brumata) provides a genomic perspective on sexual dimorphism and phenology.</title>
        <authorList>
            <person name="Derks M.F."/>
            <person name="Smit S."/>
            <person name="Salis L."/>
            <person name="Schijlen E."/>
            <person name="Bossers A."/>
            <person name="Mateman C."/>
            <person name="Pijl A.S."/>
            <person name="de Ridder D."/>
            <person name="Groenen M.A."/>
            <person name="Visser M.E."/>
            <person name="Megens H.J."/>
        </authorList>
    </citation>
    <scope>NUCLEOTIDE SEQUENCE [LARGE SCALE GENOMIC DNA]</scope>
    <source>
        <strain evidence="4">WM2013NL</strain>
        <tissue evidence="4">Head and thorax</tissue>
    </source>
</reference>
<dbReference type="SUPFAM" id="SSF49899">
    <property type="entry name" value="Concanavalin A-like lectins/glucanases"/>
    <property type="match status" value="1"/>
</dbReference>
<dbReference type="Pfam" id="PF00337">
    <property type="entry name" value="Gal-bind_lectin"/>
    <property type="match status" value="1"/>
</dbReference>
<evidence type="ECO:0000256" key="1">
    <source>
        <dbReference type="ARBA" id="ARBA00022734"/>
    </source>
</evidence>
<name>A0A0L7KW63_OPEBR</name>
<dbReference type="GO" id="GO:0030246">
    <property type="term" value="F:carbohydrate binding"/>
    <property type="evidence" value="ECO:0007669"/>
    <property type="project" value="UniProtKB-UniRule"/>
</dbReference>
<gene>
    <name evidence="4" type="ORF">OBRU01_19990</name>
</gene>
<comment type="caution">
    <text evidence="4">The sequence shown here is derived from an EMBL/GenBank/DDBJ whole genome shotgun (WGS) entry which is preliminary data.</text>
</comment>
<protein>
    <recommendedName>
        <fullName evidence="2">Galectin</fullName>
    </recommendedName>
</protein>
<evidence type="ECO:0000256" key="2">
    <source>
        <dbReference type="RuleBase" id="RU102079"/>
    </source>
</evidence>
<dbReference type="STRING" id="104452.A0A0L7KW63"/>
<accession>A0A0L7KW63</accession>
<evidence type="ECO:0000259" key="3">
    <source>
        <dbReference type="PROSITE" id="PS51304"/>
    </source>
</evidence>
<dbReference type="EMBL" id="JTDY01005161">
    <property type="protein sequence ID" value="KOB67306.1"/>
    <property type="molecule type" value="Genomic_DNA"/>
</dbReference>
<feature type="domain" description="Galectin" evidence="3">
    <location>
        <begin position="1"/>
        <end position="46"/>
    </location>
</feature>
<organism evidence="4 5">
    <name type="scientific">Operophtera brumata</name>
    <name type="common">Winter moth</name>
    <name type="synonym">Phalaena brumata</name>
    <dbReference type="NCBI Taxonomy" id="104452"/>
    <lineage>
        <taxon>Eukaryota</taxon>
        <taxon>Metazoa</taxon>
        <taxon>Ecdysozoa</taxon>
        <taxon>Arthropoda</taxon>
        <taxon>Hexapoda</taxon>
        <taxon>Insecta</taxon>
        <taxon>Pterygota</taxon>
        <taxon>Neoptera</taxon>
        <taxon>Endopterygota</taxon>
        <taxon>Lepidoptera</taxon>
        <taxon>Glossata</taxon>
        <taxon>Ditrysia</taxon>
        <taxon>Geometroidea</taxon>
        <taxon>Geometridae</taxon>
        <taxon>Larentiinae</taxon>
        <taxon>Operophtera</taxon>
    </lineage>
</organism>
<dbReference type="AlphaFoldDB" id="A0A0L7KW63"/>